<evidence type="ECO:0000313" key="8">
    <source>
        <dbReference type="Proteomes" id="UP001552299"/>
    </source>
</evidence>
<feature type="region of interest" description="Disordered" evidence="4">
    <location>
        <begin position="190"/>
        <end position="213"/>
    </location>
</feature>
<dbReference type="AlphaFoldDB" id="A0ABD0UAE4"/>
<accession>A0ABD0UAE4</accession>
<dbReference type="PANTHER" id="PTHR47847:SF2">
    <property type="entry name" value="FCS-LIKE ZINC FINGER 17-RELATED"/>
    <property type="match status" value="1"/>
</dbReference>
<feature type="compositionally biased region" description="Polar residues" evidence="4">
    <location>
        <begin position="193"/>
        <end position="204"/>
    </location>
</feature>
<evidence type="ECO:0000256" key="2">
    <source>
        <dbReference type="ARBA" id="ARBA00022723"/>
    </source>
</evidence>
<reference evidence="7 8" key="1">
    <citation type="journal article" date="2024" name="Plant Biotechnol. J.">
        <title>Dendrobium thyrsiflorum genome and its molecular insights into genes involved in important horticultural traits.</title>
        <authorList>
            <person name="Chen B."/>
            <person name="Wang J.Y."/>
            <person name="Zheng P.J."/>
            <person name="Li K.L."/>
            <person name="Liang Y.M."/>
            <person name="Chen X.F."/>
            <person name="Zhang C."/>
            <person name="Zhao X."/>
            <person name="He X."/>
            <person name="Zhang G.Q."/>
            <person name="Liu Z.J."/>
            <person name="Xu Q."/>
        </authorList>
    </citation>
    <scope>NUCLEOTIDE SEQUENCE [LARGE SCALE GENOMIC DNA]</scope>
    <source>
        <strain evidence="7">GZMU011</strain>
    </source>
</reference>
<dbReference type="Pfam" id="PF04570">
    <property type="entry name" value="zf-FLZ"/>
    <property type="match status" value="1"/>
</dbReference>
<dbReference type="PANTHER" id="PTHR47847">
    <property type="entry name" value="FCS-LIKE ZINC FINGER 17"/>
    <property type="match status" value="1"/>
</dbReference>
<evidence type="ECO:0000313" key="7">
    <source>
        <dbReference type="EMBL" id="KAL0909683.1"/>
    </source>
</evidence>
<dbReference type="EMBL" id="JANQDX010000016">
    <property type="protein sequence ID" value="KAL0909683.1"/>
    <property type="molecule type" value="Genomic_DNA"/>
</dbReference>
<dbReference type="InterPro" id="IPR007650">
    <property type="entry name" value="Zf-FLZ_dom"/>
</dbReference>
<keyword evidence="5" id="KW-0472">Membrane</keyword>
<evidence type="ECO:0000256" key="3">
    <source>
        <dbReference type="PROSITE-ProRule" id="PRU01131"/>
    </source>
</evidence>
<dbReference type="PROSITE" id="PS51795">
    <property type="entry name" value="ZF_FLZ"/>
    <property type="match status" value="1"/>
</dbReference>
<dbReference type="GO" id="GO:0046872">
    <property type="term" value="F:metal ion binding"/>
    <property type="evidence" value="ECO:0007669"/>
    <property type="project" value="UniProtKB-KW"/>
</dbReference>
<proteinExistence type="inferred from homology"/>
<protein>
    <recommendedName>
        <fullName evidence="6">FLZ-type domain-containing protein</fullName>
    </recommendedName>
</protein>
<organism evidence="7 8">
    <name type="scientific">Dendrobium thyrsiflorum</name>
    <name type="common">Pinecone-like raceme dendrobium</name>
    <name type="synonym">Orchid</name>
    <dbReference type="NCBI Taxonomy" id="117978"/>
    <lineage>
        <taxon>Eukaryota</taxon>
        <taxon>Viridiplantae</taxon>
        <taxon>Streptophyta</taxon>
        <taxon>Embryophyta</taxon>
        <taxon>Tracheophyta</taxon>
        <taxon>Spermatophyta</taxon>
        <taxon>Magnoliopsida</taxon>
        <taxon>Liliopsida</taxon>
        <taxon>Asparagales</taxon>
        <taxon>Orchidaceae</taxon>
        <taxon>Epidendroideae</taxon>
        <taxon>Malaxideae</taxon>
        <taxon>Dendrobiinae</taxon>
        <taxon>Dendrobium</taxon>
    </lineage>
</organism>
<dbReference type="Proteomes" id="UP001552299">
    <property type="component" value="Unassembled WGS sequence"/>
</dbReference>
<evidence type="ECO:0000256" key="4">
    <source>
        <dbReference type="SAM" id="MobiDB-lite"/>
    </source>
</evidence>
<keyword evidence="2" id="KW-0479">Metal-binding</keyword>
<evidence type="ECO:0000256" key="1">
    <source>
        <dbReference type="ARBA" id="ARBA00009374"/>
    </source>
</evidence>
<feature type="domain" description="FLZ-type" evidence="6">
    <location>
        <begin position="134"/>
        <end position="178"/>
    </location>
</feature>
<feature type="transmembrane region" description="Helical" evidence="5">
    <location>
        <begin position="45"/>
        <end position="64"/>
    </location>
</feature>
<feature type="zinc finger region" description="FLZ-type" evidence="3">
    <location>
        <begin position="134"/>
        <end position="178"/>
    </location>
</feature>
<gene>
    <name evidence="7" type="ORF">M5K25_020571</name>
</gene>
<evidence type="ECO:0000256" key="5">
    <source>
        <dbReference type="SAM" id="Phobius"/>
    </source>
</evidence>
<comment type="similarity">
    <text evidence="1">Belongs to the FLZ family.</text>
</comment>
<dbReference type="InterPro" id="IPR044181">
    <property type="entry name" value="FLZ17/18"/>
</dbReference>
<comment type="caution">
    <text evidence="7">The sequence shown here is derived from an EMBL/GenBank/DDBJ whole genome shotgun (WGS) entry which is preliminary data.</text>
</comment>
<keyword evidence="5" id="KW-1133">Transmembrane helix</keyword>
<evidence type="ECO:0000259" key="6">
    <source>
        <dbReference type="PROSITE" id="PS51795"/>
    </source>
</evidence>
<keyword evidence="5" id="KW-0812">Transmembrane</keyword>
<feature type="transmembrane region" description="Helical" evidence="5">
    <location>
        <begin position="21"/>
        <end position="39"/>
    </location>
</feature>
<name>A0ABD0UAE4_DENTH</name>
<keyword evidence="8" id="KW-1185">Reference proteome</keyword>
<sequence length="213" mass="24456">MRRLKVPFLYFPKKKGPLQVISRWSLITITPSISSFFSLSSFHLSFLSIFHLALSSLLLPLPLLTEMLSRTRSIFHIEQEGERDSDTSSRVFAAVTDGLVGLQILVKHSGIDSKVLIKSSMKKKNKPAKRSSSDFLKYCFSCSKELSLQKEVYMYRGDQGFCSVECRYKQILQDERKEADSTRRLRFMRVPNHQPNRSKIQVSNERSKITVAA</sequence>